<keyword evidence="8" id="KW-1185">Reference proteome</keyword>
<feature type="binding site" evidence="4">
    <location>
        <begin position="293"/>
        <end position="297"/>
    </location>
    <ligand>
        <name>FAD</name>
        <dbReference type="ChEBI" id="CHEBI:57692"/>
    </ligand>
</feature>
<accession>A0A2V5J6I9</accession>
<dbReference type="GO" id="GO:0032922">
    <property type="term" value="P:circadian regulation of gene expression"/>
    <property type="evidence" value="ECO:0007669"/>
    <property type="project" value="TreeGrafter"/>
</dbReference>
<feature type="domain" description="Photolyase/cryptochrome alpha/beta" evidence="6">
    <location>
        <begin position="12"/>
        <end position="144"/>
    </location>
</feature>
<feature type="region of interest" description="Disordered" evidence="5">
    <location>
        <begin position="608"/>
        <end position="654"/>
    </location>
</feature>
<organism evidence="7 8">
    <name type="scientific">Aspergillus indologenus CBS 114.80</name>
    <dbReference type="NCBI Taxonomy" id="1450541"/>
    <lineage>
        <taxon>Eukaryota</taxon>
        <taxon>Fungi</taxon>
        <taxon>Dikarya</taxon>
        <taxon>Ascomycota</taxon>
        <taxon>Pezizomycotina</taxon>
        <taxon>Eurotiomycetes</taxon>
        <taxon>Eurotiomycetidae</taxon>
        <taxon>Eurotiales</taxon>
        <taxon>Aspergillaceae</taxon>
        <taxon>Aspergillus</taxon>
        <taxon>Aspergillus subgen. Circumdati</taxon>
    </lineage>
</organism>
<dbReference type="Gene3D" id="1.10.579.10">
    <property type="entry name" value="DNA Cyclobutane Dipyrimidine Photolyase, subunit A, domain 3"/>
    <property type="match status" value="1"/>
</dbReference>
<dbReference type="Pfam" id="PF00875">
    <property type="entry name" value="DNA_photolyase"/>
    <property type="match status" value="1"/>
</dbReference>
<dbReference type="PANTHER" id="PTHR11455">
    <property type="entry name" value="CRYPTOCHROME"/>
    <property type="match status" value="1"/>
</dbReference>
<dbReference type="GO" id="GO:0005737">
    <property type="term" value="C:cytoplasm"/>
    <property type="evidence" value="ECO:0007669"/>
    <property type="project" value="TreeGrafter"/>
</dbReference>
<protein>
    <submittedName>
        <fullName evidence="7">Putative DNA photolyase</fullName>
    </submittedName>
</protein>
<evidence type="ECO:0000313" key="7">
    <source>
        <dbReference type="EMBL" id="PYI29926.1"/>
    </source>
</evidence>
<dbReference type="InterPro" id="IPR005101">
    <property type="entry name" value="Cryptochr/Photolyase_FAD-bd"/>
</dbReference>
<dbReference type="InterPro" id="IPR006050">
    <property type="entry name" value="DNA_photolyase_N"/>
</dbReference>
<dbReference type="GO" id="GO:0043153">
    <property type="term" value="P:entrainment of circadian clock by photoperiod"/>
    <property type="evidence" value="ECO:0007669"/>
    <property type="project" value="TreeGrafter"/>
</dbReference>
<dbReference type="Gene3D" id="3.40.50.620">
    <property type="entry name" value="HUPs"/>
    <property type="match status" value="1"/>
</dbReference>
<evidence type="ECO:0000256" key="3">
    <source>
        <dbReference type="ARBA" id="ARBA00022827"/>
    </source>
</evidence>
<dbReference type="Proteomes" id="UP000248817">
    <property type="component" value="Unassembled WGS sequence"/>
</dbReference>
<dbReference type="GO" id="GO:0003677">
    <property type="term" value="F:DNA binding"/>
    <property type="evidence" value="ECO:0007669"/>
    <property type="project" value="TreeGrafter"/>
</dbReference>
<feature type="compositionally biased region" description="Basic and acidic residues" evidence="5">
    <location>
        <begin position="634"/>
        <end position="654"/>
    </location>
</feature>
<dbReference type="InterPro" id="IPR036155">
    <property type="entry name" value="Crypto/Photolyase_N_sf"/>
</dbReference>
<evidence type="ECO:0000256" key="2">
    <source>
        <dbReference type="ARBA" id="ARBA00022630"/>
    </source>
</evidence>
<dbReference type="InterPro" id="IPR014729">
    <property type="entry name" value="Rossmann-like_a/b/a_fold"/>
</dbReference>
<dbReference type="InterPro" id="IPR036134">
    <property type="entry name" value="Crypto/Photolyase_FAD-like_sf"/>
</dbReference>
<dbReference type="InterPro" id="IPR002081">
    <property type="entry name" value="Cryptochrome/DNA_photolyase_1"/>
</dbReference>
<comment type="similarity">
    <text evidence="1">Belongs to the DNA photolyase class-1 family.</text>
</comment>
<keyword evidence="2 4" id="KW-0285">Flavoprotein</keyword>
<sequence>MPLKLKKPSGGPVVLLWHRTDLRLHDAPALTAALELKPSIFIPVWTWDPHYVYRARVGPNRWRFLLESQQDLSAAYTKLNPKQRLWLVREAPQTVLPKLWRTWGVTHLVFEKDTDAYARDRDNQVVQLAEKAGVTVVIRSGRTLFDSDEIVRVNDRKPTMSITQLEKAAEKLNGGIPDQPLEAPTSVPDPWEESRMDLNQLNQDIPETEPDVNMEHRTKKTETQYHNIMGPKGDFAVPALEELGIDPSQATTPHRGGESVALRILSDCMEDEDYVGTFEKPKTSPAAFEPQATTLLSPHLHFGTLSVRKFWWDVDAVLQKRKSEKKPVAHIPTNLPGQLLFRDMYFAAQAALGYAYAQTQGNKIARFVPWHLQSNYSQVPRGEHLLDGTYTIDDPKAETYFRRWKHGRTGFPWIDALMRQLKQEGWIHHLGRHSVACFLTRGGCYVSWERGAEVFEEWLVDHETASNVGNWMWLSCTAFFSQYYRCYSPIAFGKKWDPEGRFVRRYCPELAQFDKKYIYEPWRAPIADQKKWKCRVTGDGSSDRDEASGLPTYPKPMFDFNERRDFCIAQIKHAYEMNLYGDDPKVMDGSWKELFDFHDEGGKVVDETTGQEVKSLTDDTRKRARGDVLLVDGDNGHTSDEVKDEEPGSKRKKG</sequence>
<proteinExistence type="inferred from homology"/>
<gene>
    <name evidence="7" type="ORF">BP00DRAFT_458216</name>
</gene>
<dbReference type="PROSITE" id="PS51645">
    <property type="entry name" value="PHR_CRY_ALPHA_BETA"/>
    <property type="match status" value="1"/>
</dbReference>
<dbReference type="PANTHER" id="PTHR11455:SF9">
    <property type="entry name" value="CRYPTOCHROME CIRCADIAN CLOCK 5 ISOFORM X1"/>
    <property type="match status" value="1"/>
</dbReference>
<dbReference type="EMBL" id="KZ825523">
    <property type="protein sequence ID" value="PYI29926.1"/>
    <property type="molecule type" value="Genomic_DNA"/>
</dbReference>
<keyword evidence="7" id="KW-0456">Lyase</keyword>
<dbReference type="Gene3D" id="1.25.40.80">
    <property type="match status" value="1"/>
</dbReference>
<evidence type="ECO:0000313" key="8">
    <source>
        <dbReference type="Proteomes" id="UP000248817"/>
    </source>
</evidence>
<evidence type="ECO:0000259" key="6">
    <source>
        <dbReference type="PROSITE" id="PS51645"/>
    </source>
</evidence>
<dbReference type="SUPFAM" id="SSF48173">
    <property type="entry name" value="Cryptochrome/photolyase FAD-binding domain"/>
    <property type="match status" value="1"/>
</dbReference>
<evidence type="ECO:0000256" key="4">
    <source>
        <dbReference type="PIRSR" id="PIRSR602081-1"/>
    </source>
</evidence>
<evidence type="ECO:0000256" key="1">
    <source>
        <dbReference type="ARBA" id="ARBA00005862"/>
    </source>
</evidence>
<keyword evidence="3 4" id="KW-0274">FAD</keyword>
<dbReference type="GO" id="GO:0005634">
    <property type="term" value="C:nucleus"/>
    <property type="evidence" value="ECO:0007669"/>
    <property type="project" value="TreeGrafter"/>
</dbReference>
<dbReference type="Pfam" id="PF03441">
    <property type="entry name" value="FAD_binding_7"/>
    <property type="match status" value="1"/>
</dbReference>
<name>A0A2V5J6I9_9EURO</name>
<reference evidence="7 8" key="1">
    <citation type="submission" date="2018-02" db="EMBL/GenBank/DDBJ databases">
        <title>The genomes of Aspergillus section Nigri reveals drivers in fungal speciation.</title>
        <authorList>
            <consortium name="DOE Joint Genome Institute"/>
            <person name="Vesth T.C."/>
            <person name="Nybo J."/>
            <person name="Theobald S."/>
            <person name="Brandl J."/>
            <person name="Frisvad J.C."/>
            <person name="Nielsen K.F."/>
            <person name="Lyhne E.K."/>
            <person name="Kogle M.E."/>
            <person name="Kuo A."/>
            <person name="Riley R."/>
            <person name="Clum A."/>
            <person name="Nolan M."/>
            <person name="Lipzen A."/>
            <person name="Salamov A."/>
            <person name="Henrissat B."/>
            <person name="Wiebenga A."/>
            <person name="De vries R.P."/>
            <person name="Grigoriev I.V."/>
            <person name="Mortensen U.H."/>
            <person name="Andersen M.R."/>
            <person name="Baker S.E."/>
        </authorList>
    </citation>
    <scope>NUCLEOTIDE SEQUENCE [LARGE SCALE GENOMIC DNA]</scope>
    <source>
        <strain evidence="7 8">CBS 114.80</strain>
    </source>
</reference>
<evidence type="ECO:0000256" key="5">
    <source>
        <dbReference type="SAM" id="MobiDB-lite"/>
    </source>
</evidence>
<dbReference type="GO" id="GO:0003904">
    <property type="term" value="F:deoxyribodipyrimidine photo-lyase activity"/>
    <property type="evidence" value="ECO:0007669"/>
    <property type="project" value="TreeGrafter"/>
</dbReference>
<dbReference type="SUPFAM" id="SSF52425">
    <property type="entry name" value="Cryptochrome/photolyase, N-terminal domain"/>
    <property type="match status" value="1"/>
</dbReference>
<dbReference type="GO" id="GO:0071949">
    <property type="term" value="F:FAD binding"/>
    <property type="evidence" value="ECO:0007669"/>
    <property type="project" value="TreeGrafter"/>
</dbReference>
<comment type="cofactor">
    <cofactor evidence="4">
        <name>FAD</name>
        <dbReference type="ChEBI" id="CHEBI:57692"/>
    </cofactor>
    <text evidence="4">Binds 1 FAD per subunit.</text>
</comment>
<dbReference type="AlphaFoldDB" id="A0A2V5J6I9"/>